<keyword evidence="3" id="KW-0540">Nuclease</keyword>
<gene>
    <name evidence="3" type="ORF">SAMN05421853_102394</name>
</gene>
<evidence type="ECO:0000313" key="3">
    <source>
        <dbReference type="EMBL" id="SFQ19863.1"/>
    </source>
</evidence>
<dbReference type="RefSeq" id="WP_093009649.1">
    <property type="nucleotide sequence ID" value="NZ_FOXV01000002.1"/>
</dbReference>
<keyword evidence="3" id="KW-0255">Endonuclease</keyword>
<dbReference type="InterPro" id="IPR011335">
    <property type="entry name" value="Restrct_endonuc-II-like"/>
</dbReference>
<dbReference type="SUPFAM" id="SSF52980">
    <property type="entry name" value="Restriction endonuclease-like"/>
    <property type="match status" value="1"/>
</dbReference>
<evidence type="ECO:0000313" key="4">
    <source>
        <dbReference type="Proteomes" id="UP000243106"/>
    </source>
</evidence>
<dbReference type="Gene3D" id="3.40.1350.10">
    <property type="match status" value="1"/>
</dbReference>
<dbReference type="PANTHER" id="PTHR34039:SF1">
    <property type="entry name" value="UPF0102 PROTEIN YRAN"/>
    <property type="match status" value="1"/>
</dbReference>
<dbReference type="GO" id="GO:0004519">
    <property type="term" value="F:endonuclease activity"/>
    <property type="evidence" value="ECO:0007669"/>
    <property type="project" value="UniProtKB-KW"/>
</dbReference>
<dbReference type="Proteomes" id="UP000243106">
    <property type="component" value="Unassembled WGS sequence"/>
</dbReference>
<dbReference type="PANTHER" id="PTHR34039">
    <property type="entry name" value="UPF0102 PROTEIN YRAN"/>
    <property type="match status" value="1"/>
</dbReference>
<dbReference type="InterPro" id="IPR003509">
    <property type="entry name" value="UPF0102_YraN-like"/>
</dbReference>
<reference evidence="4" key="1">
    <citation type="submission" date="2016-10" db="EMBL/GenBank/DDBJ databases">
        <authorList>
            <person name="Varghese N."/>
            <person name="Submissions S."/>
        </authorList>
    </citation>
    <scope>NUCLEOTIDE SEQUENCE [LARGE SCALE GENOMIC DNA]</scope>
    <source>
        <strain evidence="4">JCM 10271</strain>
    </source>
</reference>
<dbReference type="InterPro" id="IPR011856">
    <property type="entry name" value="tRNA_endonuc-like_dom_sf"/>
</dbReference>
<keyword evidence="4" id="KW-1185">Reference proteome</keyword>
<accession>A0A1I5WJB4</accession>
<keyword evidence="3" id="KW-0378">Hydrolase</keyword>
<dbReference type="EMBL" id="FOXV01000002">
    <property type="protein sequence ID" value="SFQ19863.1"/>
    <property type="molecule type" value="Genomic_DNA"/>
</dbReference>
<comment type="similarity">
    <text evidence="1 2">Belongs to the UPF0102 family.</text>
</comment>
<dbReference type="STRING" id="93684.SAMN05421853_102394"/>
<dbReference type="Pfam" id="PF02021">
    <property type="entry name" value="UPF0102"/>
    <property type="match status" value="1"/>
</dbReference>
<evidence type="ECO:0000256" key="2">
    <source>
        <dbReference type="HAMAP-Rule" id="MF_00048"/>
    </source>
</evidence>
<organism evidence="3 4">
    <name type="scientific">Roseivivax halotolerans</name>
    <dbReference type="NCBI Taxonomy" id="93684"/>
    <lineage>
        <taxon>Bacteria</taxon>
        <taxon>Pseudomonadati</taxon>
        <taxon>Pseudomonadota</taxon>
        <taxon>Alphaproteobacteria</taxon>
        <taxon>Rhodobacterales</taxon>
        <taxon>Roseobacteraceae</taxon>
        <taxon>Roseivivax</taxon>
    </lineage>
</organism>
<sequence>MSFASPATGALAYQAGLSAEAQVAADYAARGYRPLATRWRGRCGEIDLVLADGPGLVFVEVKKSRSFDRAAEALSPRQAARICRAGEEFAGSQPNGLLTEMRVDVALVNGFGEIRILENALMA</sequence>
<dbReference type="GO" id="GO:0003676">
    <property type="term" value="F:nucleic acid binding"/>
    <property type="evidence" value="ECO:0007669"/>
    <property type="project" value="InterPro"/>
</dbReference>
<name>A0A1I5WJB4_9RHOB</name>
<proteinExistence type="inferred from homology"/>
<dbReference type="HAMAP" id="MF_00048">
    <property type="entry name" value="UPF0102"/>
    <property type="match status" value="1"/>
</dbReference>
<evidence type="ECO:0000256" key="1">
    <source>
        <dbReference type="ARBA" id="ARBA00006738"/>
    </source>
</evidence>
<protein>
    <recommendedName>
        <fullName evidence="2">UPF0102 protein SAMN05421853_102394</fullName>
    </recommendedName>
</protein>
<dbReference type="AlphaFoldDB" id="A0A1I5WJB4"/>